<dbReference type="Pfam" id="PF05488">
    <property type="entry name" value="PAAR_motif"/>
    <property type="match status" value="1"/>
</dbReference>
<dbReference type="EMBL" id="MK552327">
    <property type="protein sequence ID" value="QBJ02748.1"/>
    <property type="molecule type" value="Genomic_DNA"/>
</dbReference>
<dbReference type="Proteomes" id="UP000294134">
    <property type="component" value="Segment"/>
</dbReference>
<dbReference type="Gene3D" id="2.60.200.60">
    <property type="match status" value="1"/>
</dbReference>
<gene>
    <name evidence="1" type="ORF">PSA21_222</name>
</gene>
<reference evidence="1 2" key="1">
    <citation type="submission" date="2019-02" db="EMBL/GenBank/DDBJ databases">
        <authorList>
            <person name="Frampton R.A."/>
            <person name="Wojtus J.K."/>
            <person name="Fineran P.C."/>
            <person name="Hendrickson H.L."/>
        </authorList>
    </citation>
    <scope>NUCLEOTIDE SEQUENCE [LARGE SCALE GENOMIC DNA]</scope>
</reference>
<evidence type="ECO:0000313" key="1">
    <source>
        <dbReference type="EMBL" id="QBJ02748.1"/>
    </source>
</evidence>
<protein>
    <submittedName>
        <fullName evidence="1">Putative tail-associated lysozyme</fullName>
    </submittedName>
</protein>
<name>A0A481W4Y7_9CAUD</name>
<keyword evidence="2" id="KW-1185">Reference proteome</keyword>
<accession>A0A481W4Y7</accession>
<sequence length="87" mass="8383">MPGISRAGIDSAGGVIQPTQRIATINGAPIATVGASVTGHGSGAHAGPVMVQGSVLFTINGIAVVLAGMRASCNDTASGDPKHTCSA</sequence>
<dbReference type="InterPro" id="IPR008727">
    <property type="entry name" value="PAAR_motif"/>
</dbReference>
<proteinExistence type="predicted"/>
<evidence type="ECO:0000313" key="2">
    <source>
        <dbReference type="Proteomes" id="UP000294134"/>
    </source>
</evidence>
<organism evidence="1 2">
    <name type="scientific">Pseudomonas phage Psa21</name>
    <dbReference type="NCBI Taxonomy" id="2530023"/>
    <lineage>
        <taxon>Viruses</taxon>
        <taxon>Duplodnaviria</taxon>
        <taxon>Heunggongvirae</taxon>
        <taxon>Uroviricota</taxon>
        <taxon>Caudoviricetes</taxon>
        <taxon>Chimalliviridae</taxon>
        <taxon>Tepukevirus</taxon>
        <taxon>Tepukevirus Psa21</taxon>
    </lineage>
</organism>